<sequence>MKLLFGQLFGFFTFARPALIQVDGPQSMAGRGRIESQSKKVGGRSACVQDGCRSIVASNMIYFGREVDIAAVGTSFVAT</sequence>
<accession>A0A0K0D468</accession>
<evidence type="ECO:0000313" key="2">
    <source>
        <dbReference type="Proteomes" id="UP000035642"/>
    </source>
</evidence>
<evidence type="ECO:0000256" key="1">
    <source>
        <dbReference type="SAM" id="SignalP"/>
    </source>
</evidence>
<protein>
    <submittedName>
        <fullName evidence="3">Secreted protein</fullName>
    </submittedName>
</protein>
<evidence type="ECO:0000313" key="3">
    <source>
        <dbReference type="WBParaSite" id="ACAC_0000486301-mRNA-1"/>
    </source>
</evidence>
<dbReference type="WBParaSite" id="ACAC_0000486301-mRNA-1">
    <property type="protein sequence ID" value="ACAC_0000486301-mRNA-1"/>
    <property type="gene ID" value="ACAC_0000486301"/>
</dbReference>
<feature type="signal peptide" evidence="1">
    <location>
        <begin position="1"/>
        <end position="20"/>
    </location>
</feature>
<keyword evidence="2" id="KW-1185">Reference proteome</keyword>
<organism evidence="2 3">
    <name type="scientific">Angiostrongylus cantonensis</name>
    <name type="common">Rat lungworm</name>
    <dbReference type="NCBI Taxonomy" id="6313"/>
    <lineage>
        <taxon>Eukaryota</taxon>
        <taxon>Metazoa</taxon>
        <taxon>Ecdysozoa</taxon>
        <taxon>Nematoda</taxon>
        <taxon>Chromadorea</taxon>
        <taxon>Rhabditida</taxon>
        <taxon>Rhabditina</taxon>
        <taxon>Rhabditomorpha</taxon>
        <taxon>Strongyloidea</taxon>
        <taxon>Metastrongylidae</taxon>
        <taxon>Angiostrongylus</taxon>
    </lineage>
</organism>
<reference evidence="3" key="2">
    <citation type="submission" date="2017-02" db="UniProtKB">
        <authorList>
            <consortium name="WormBaseParasite"/>
        </authorList>
    </citation>
    <scope>IDENTIFICATION</scope>
</reference>
<feature type="chain" id="PRO_5005326494" evidence="1">
    <location>
        <begin position="21"/>
        <end position="79"/>
    </location>
</feature>
<dbReference type="AlphaFoldDB" id="A0A0K0D468"/>
<proteinExistence type="predicted"/>
<reference evidence="2" key="1">
    <citation type="submission" date="2012-09" db="EMBL/GenBank/DDBJ databases">
        <authorList>
            <person name="Martin A.A."/>
        </authorList>
    </citation>
    <scope>NUCLEOTIDE SEQUENCE</scope>
</reference>
<name>A0A0K0D468_ANGCA</name>
<dbReference type="Proteomes" id="UP000035642">
    <property type="component" value="Unassembled WGS sequence"/>
</dbReference>
<keyword evidence="1" id="KW-0732">Signal</keyword>